<reference evidence="2" key="1">
    <citation type="journal article" date="2014" name="Front. Microbiol.">
        <title>High frequency of phylogenetically diverse reductive dehalogenase-homologous genes in deep subseafloor sedimentary metagenomes.</title>
        <authorList>
            <person name="Kawai M."/>
            <person name="Futagami T."/>
            <person name="Toyoda A."/>
            <person name="Takaki Y."/>
            <person name="Nishi S."/>
            <person name="Hori S."/>
            <person name="Arai W."/>
            <person name="Tsubouchi T."/>
            <person name="Morono Y."/>
            <person name="Uchiyama I."/>
            <person name="Ito T."/>
            <person name="Fujiyama A."/>
            <person name="Inagaki F."/>
            <person name="Takami H."/>
        </authorList>
    </citation>
    <scope>NUCLEOTIDE SEQUENCE</scope>
    <source>
        <strain evidence="2">Expedition CK06-06</strain>
    </source>
</reference>
<dbReference type="InterPro" id="IPR027417">
    <property type="entry name" value="P-loop_NTPase"/>
</dbReference>
<dbReference type="InterPro" id="IPR050566">
    <property type="entry name" value="Deoxyribonucleoside_kinase"/>
</dbReference>
<dbReference type="SUPFAM" id="SSF52540">
    <property type="entry name" value="P-loop containing nucleoside triphosphate hydrolases"/>
    <property type="match status" value="1"/>
</dbReference>
<dbReference type="InterPro" id="IPR002624">
    <property type="entry name" value="DCK/DGK"/>
</dbReference>
<gene>
    <name evidence="2" type="ORF">S01H1_56568</name>
</gene>
<feature type="domain" description="Deoxynucleoside kinase" evidence="1">
    <location>
        <begin position="7"/>
        <end position="182"/>
    </location>
</feature>
<organism evidence="2">
    <name type="scientific">marine sediment metagenome</name>
    <dbReference type="NCBI Taxonomy" id="412755"/>
    <lineage>
        <taxon>unclassified sequences</taxon>
        <taxon>metagenomes</taxon>
        <taxon>ecological metagenomes</taxon>
    </lineage>
</organism>
<dbReference type="PANTHER" id="PTHR10513">
    <property type="entry name" value="DEOXYNUCLEOSIDE KINASE"/>
    <property type="match status" value="1"/>
</dbReference>
<accession>X0W4K7</accession>
<dbReference type="PANTHER" id="PTHR10513:SF46">
    <property type="entry name" value="DEOXYGUANOSINE KINASE"/>
    <property type="match status" value="1"/>
</dbReference>
<dbReference type="PIRSF" id="PIRSF000705">
    <property type="entry name" value="DNK"/>
    <property type="match status" value="1"/>
</dbReference>
<dbReference type="GO" id="GO:0005737">
    <property type="term" value="C:cytoplasm"/>
    <property type="evidence" value="ECO:0007669"/>
    <property type="project" value="TreeGrafter"/>
</dbReference>
<dbReference type="InterPro" id="IPR031314">
    <property type="entry name" value="DNK_dom"/>
</dbReference>
<evidence type="ECO:0000259" key="1">
    <source>
        <dbReference type="Pfam" id="PF01712"/>
    </source>
</evidence>
<dbReference type="EMBL" id="BARS01036842">
    <property type="protein sequence ID" value="GAG19533.1"/>
    <property type="molecule type" value="Genomic_DNA"/>
</dbReference>
<comment type="caution">
    <text evidence="2">The sequence shown here is derived from an EMBL/GenBank/DDBJ whole genome shotgun (WGS) entry which is preliminary data.</text>
</comment>
<evidence type="ECO:0000313" key="2">
    <source>
        <dbReference type="EMBL" id="GAG19533.1"/>
    </source>
</evidence>
<proteinExistence type="predicted"/>
<dbReference type="GO" id="GO:0005524">
    <property type="term" value="F:ATP binding"/>
    <property type="evidence" value="ECO:0007669"/>
    <property type="project" value="InterPro"/>
</dbReference>
<protein>
    <recommendedName>
        <fullName evidence="1">Deoxynucleoside kinase domain-containing protein</fullName>
    </recommendedName>
</protein>
<dbReference type="Gene3D" id="3.40.50.300">
    <property type="entry name" value="P-loop containing nucleotide triphosphate hydrolases"/>
    <property type="match status" value="1"/>
</dbReference>
<dbReference type="Pfam" id="PF01712">
    <property type="entry name" value="dNK"/>
    <property type="match status" value="1"/>
</dbReference>
<dbReference type="GO" id="GO:0019136">
    <property type="term" value="F:deoxynucleoside kinase activity"/>
    <property type="evidence" value="ECO:0007669"/>
    <property type="project" value="InterPro"/>
</dbReference>
<name>X0W4K7_9ZZZZ</name>
<dbReference type="AlphaFoldDB" id="X0W4K7"/>
<sequence>MDASLVSLAGPPGSGKTTVAHWLSGTLEAELILEDYAGNPFLAESYAGRDELRLAGQVWFLLSRVNQLARSHWPAGRRAVSDYAFLQDEVYARIWLDGDRLQTYRRLAENVAGFVQPPMALIHLDGPVELLKERIGGRGRGYEAYFTDEFLQRLREDYVRSLQKVDVPVIHVDVGRRDLCQPAQRQWVLDALAEVE</sequence>